<dbReference type="InterPro" id="IPR000719">
    <property type="entry name" value="Prot_kinase_dom"/>
</dbReference>
<dbReference type="AlphaFoldDB" id="A0A1M2W094"/>
<reference evidence="2 3" key="1">
    <citation type="submission" date="2016-10" db="EMBL/GenBank/DDBJ databases">
        <title>Genome sequence of the basidiomycete white-rot fungus Trametes pubescens.</title>
        <authorList>
            <person name="Makela M.R."/>
            <person name="Granchi Z."/>
            <person name="Peng M."/>
            <person name="De Vries R.P."/>
            <person name="Grigoriev I."/>
            <person name="Riley R."/>
            <person name="Hilden K."/>
        </authorList>
    </citation>
    <scope>NUCLEOTIDE SEQUENCE [LARGE SCALE GENOMIC DNA]</scope>
    <source>
        <strain evidence="2 3">FBCC735</strain>
    </source>
</reference>
<protein>
    <recommendedName>
        <fullName evidence="1">Protein kinase domain-containing protein</fullName>
    </recommendedName>
</protein>
<dbReference type="Proteomes" id="UP000184267">
    <property type="component" value="Unassembled WGS sequence"/>
</dbReference>
<dbReference type="OMA" id="CEDSIRS"/>
<evidence type="ECO:0000259" key="1">
    <source>
        <dbReference type="SMART" id="SM00220"/>
    </source>
</evidence>
<feature type="domain" description="Protein kinase" evidence="1">
    <location>
        <begin position="61"/>
        <end position="302"/>
    </location>
</feature>
<gene>
    <name evidence="2" type="ORF">TRAPUB_10180</name>
</gene>
<dbReference type="OrthoDB" id="5987198at2759"/>
<keyword evidence="3" id="KW-1185">Reference proteome</keyword>
<evidence type="ECO:0000313" key="2">
    <source>
        <dbReference type="EMBL" id="OJT13287.1"/>
    </source>
</evidence>
<proteinExistence type="predicted"/>
<accession>A0A1M2W094</accession>
<dbReference type="SUPFAM" id="SSF56112">
    <property type="entry name" value="Protein kinase-like (PK-like)"/>
    <property type="match status" value="1"/>
</dbReference>
<dbReference type="InterPro" id="IPR011009">
    <property type="entry name" value="Kinase-like_dom_sf"/>
</dbReference>
<dbReference type="Gene3D" id="1.10.510.10">
    <property type="entry name" value="Transferase(Phosphotransferase) domain 1"/>
    <property type="match status" value="1"/>
</dbReference>
<dbReference type="SMART" id="SM00220">
    <property type="entry name" value="S_TKc"/>
    <property type="match status" value="1"/>
</dbReference>
<dbReference type="GO" id="GO:0005524">
    <property type="term" value="F:ATP binding"/>
    <property type="evidence" value="ECO:0007669"/>
    <property type="project" value="InterPro"/>
</dbReference>
<comment type="caution">
    <text evidence="2">The sequence shown here is derived from an EMBL/GenBank/DDBJ whole genome shotgun (WGS) entry which is preliminary data.</text>
</comment>
<dbReference type="EMBL" id="MNAD01000416">
    <property type="protein sequence ID" value="OJT13287.1"/>
    <property type="molecule type" value="Genomic_DNA"/>
</dbReference>
<name>A0A1M2W094_TRAPU</name>
<sequence>MSPEATQRQVEMTRKGTYGLSPVEKIWKSKQPYLTQRGYSLRPRYSPDWQPSWTGTNIDPFYCEDSIRSMKMNVIDARTSDGRLVAIKRLQDKGQEIGIAQFLTSLEHPHKHCVPVEDVFPDPSEPSWTFMVMPYLRKFDDPEFELIGEVIEFARQMLEGLEFLHSHRALNVMMDGRPLYPQGHHPVRTDSSIDAIDQLKPLRRIDHPIKYFYIDFGLSVRFPPGASSLVVGDVGRDAEVPELSWDVPYDAYKADIHALGNLFYKEFQLKYHDTDFLKPLVDCMKQRQPELRPPANELVTMFQQLCKLESPSKLRWRLSPRTESAPERSPTQSSRLDVDAIYEDSNDDSWGIVHEFRRRVVW</sequence>
<organism evidence="2 3">
    <name type="scientific">Trametes pubescens</name>
    <name type="common">White-rot fungus</name>
    <dbReference type="NCBI Taxonomy" id="154538"/>
    <lineage>
        <taxon>Eukaryota</taxon>
        <taxon>Fungi</taxon>
        <taxon>Dikarya</taxon>
        <taxon>Basidiomycota</taxon>
        <taxon>Agaricomycotina</taxon>
        <taxon>Agaricomycetes</taxon>
        <taxon>Polyporales</taxon>
        <taxon>Polyporaceae</taxon>
        <taxon>Trametes</taxon>
    </lineage>
</organism>
<feature type="non-terminal residue" evidence="2">
    <location>
        <position position="362"/>
    </location>
</feature>
<evidence type="ECO:0000313" key="3">
    <source>
        <dbReference type="Proteomes" id="UP000184267"/>
    </source>
</evidence>
<dbReference type="GO" id="GO:0004672">
    <property type="term" value="F:protein kinase activity"/>
    <property type="evidence" value="ECO:0007669"/>
    <property type="project" value="InterPro"/>
</dbReference>